<feature type="domain" description="G5" evidence="2">
    <location>
        <begin position="235"/>
        <end position="315"/>
    </location>
</feature>
<keyword evidence="1" id="KW-0732">Signal</keyword>
<dbReference type="EMBL" id="SRJC01000007">
    <property type="protein sequence ID" value="TGB01232.1"/>
    <property type="molecule type" value="Genomic_DNA"/>
</dbReference>
<dbReference type="Gene3D" id="2.70.70.10">
    <property type="entry name" value="Glucose Permease (Domain IIA)"/>
    <property type="match status" value="1"/>
</dbReference>
<dbReference type="Proteomes" id="UP000297982">
    <property type="component" value="Unassembled WGS sequence"/>
</dbReference>
<dbReference type="GO" id="GO:0004222">
    <property type="term" value="F:metalloendopeptidase activity"/>
    <property type="evidence" value="ECO:0007669"/>
    <property type="project" value="TreeGrafter"/>
</dbReference>
<dbReference type="STRING" id="192814.GCA_900166575_02630"/>
<dbReference type="PANTHER" id="PTHR21666:SF270">
    <property type="entry name" value="MUREIN HYDROLASE ACTIVATOR ENVC"/>
    <property type="match status" value="1"/>
</dbReference>
<dbReference type="Pfam" id="PF01551">
    <property type="entry name" value="Peptidase_M23"/>
    <property type="match status" value="1"/>
</dbReference>
<dbReference type="InterPro" id="IPR050570">
    <property type="entry name" value="Cell_wall_metabolism_enzyme"/>
</dbReference>
<keyword evidence="4" id="KW-1185">Reference proteome</keyword>
<dbReference type="SUPFAM" id="SSF51261">
    <property type="entry name" value="Duplicated hybrid motif"/>
    <property type="match status" value="1"/>
</dbReference>
<sequence>MKLRKGVGKKTSVVALFGILIGVGTVYAESTIEDTYHVYVDDKPIGTVEDKEIVHSYIEDQLSSAEDKYGDWQFNTAEEISFEQERAFSPEYTEEKVLSYLDKELTVDVKAVELEIDDETVAYLPSEESAENVIDKWKAEFVKPAMLKKVEERKSEGKEVELAVDESEIVDVQLSEPVSYEPKMMDPEKVASVDEALQALQTGKKTIHLSSDQLMSTRSSEGSSSEKEVKLSPLADVIVTEKGIRTEEIKREKEVIKSEDLYQGETKVKESGSDGEKTVEYVKTIENGKEKNEQVIKETVEKEPVKRVVLKGTKDPSVGTGSFKWPAHGGTITSYKGKRWGRQHKGIDIAGVTNRSIRAADNGTVVTAEYQSGFGNKVVIDHNNGYRTVYAHLSSIDVRVGQTIRKGSDIGVMGTTGNSTGVHLHFEIHKNGAVKNPMDYL</sequence>
<accession>A0A4Z0GVD1</accession>
<evidence type="ECO:0000313" key="3">
    <source>
        <dbReference type="EMBL" id="TGB01232.1"/>
    </source>
</evidence>
<dbReference type="Gene3D" id="2.20.230.10">
    <property type="entry name" value="Resuscitation-promoting factor rpfb"/>
    <property type="match status" value="1"/>
</dbReference>
<name>A0A4Z0GVD1_9BACI</name>
<dbReference type="InterPro" id="IPR016047">
    <property type="entry name" value="M23ase_b-sheet_dom"/>
</dbReference>
<dbReference type="PROSITE" id="PS51109">
    <property type="entry name" value="G5"/>
    <property type="match status" value="1"/>
</dbReference>
<dbReference type="CDD" id="cd12797">
    <property type="entry name" value="M23_peptidase"/>
    <property type="match status" value="1"/>
</dbReference>
<evidence type="ECO:0000313" key="4">
    <source>
        <dbReference type="Proteomes" id="UP000297982"/>
    </source>
</evidence>
<dbReference type="SMART" id="SM01208">
    <property type="entry name" value="G5"/>
    <property type="match status" value="1"/>
</dbReference>
<protein>
    <submittedName>
        <fullName evidence="3">Peptidase M23</fullName>
    </submittedName>
</protein>
<proteinExistence type="predicted"/>
<gene>
    <name evidence="3" type="ORF">E4663_17295</name>
</gene>
<reference evidence="3 4" key="1">
    <citation type="journal article" date="2003" name="Int. J. Syst. Evol. Microbiol.">
        <title>Halobacillus salinus sp. nov., isolated from a salt lake on the coast of the East Sea in Korea.</title>
        <authorList>
            <person name="Yoon J.H."/>
            <person name="Kang K.H."/>
            <person name="Park Y.H."/>
        </authorList>
    </citation>
    <scope>NUCLEOTIDE SEQUENCE [LARGE SCALE GENOMIC DNA]</scope>
    <source>
        <strain evidence="3 4">HSL-3</strain>
    </source>
</reference>
<dbReference type="Pfam" id="PF07501">
    <property type="entry name" value="G5"/>
    <property type="match status" value="1"/>
</dbReference>
<dbReference type="AlphaFoldDB" id="A0A4Z0GVD1"/>
<evidence type="ECO:0000259" key="2">
    <source>
        <dbReference type="PROSITE" id="PS51109"/>
    </source>
</evidence>
<dbReference type="InterPro" id="IPR011098">
    <property type="entry name" value="G5_dom"/>
</dbReference>
<dbReference type="PANTHER" id="PTHR21666">
    <property type="entry name" value="PEPTIDASE-RELATED"/>
    <property type="match status" value="1"/>
</dbReference>
<dbReference type="InterPro" id="IPR011055">
    <property type="entry name" value="Dup_hybrid_motif"/>
</dbReference>
<comment type="caution">
    <text evidence="3">The sequence shown here is derived from an EMBL/GenBank/DDBJ whole genome shotgun (WGS) entry which is preliminary data.</text>
</comment>
<organism evidence="3 4">
    <name type="scientific">Halobacillus salinus</name>
    <dbReference type="NCBI Taxonomy" id="192814"/>
    <lineage>
        <taxon>Bacteria</taxon>
        <taxon>Bacillati</taxon>
        <taxon>Bacillota</taxon>
        <taxon>Bacilli</taxon>
        <taxon>Bacillales</taxon>
        <taxon>Bacillaceae</taxon>
        <taxon>Halobacillus</taxon>
    </lineage>
</organism>
<evidence type="ECO:0000256" key="1">
    <source>
        <dbReference type="ARBA" id="ARBA00022729"/>
    </source>
</evidence>
<dbReference type="RefSeq" id="WP_135328569.1">
    <property type="nucleotide sequence ID" value="NZ_SRJC01000007.1"/>
</dbReference>